<dbReference type="Pfam" id="PF05157">
    <property type="entry name" value="MshEN"/>
    <property type="match status" value="1"/>
</dbReference>
<organism evidence="3 4">
    <name type="scientific">Gemmata obscuriglobus</name>
    <dbReference type="NCBI Taxonomy" id="114"/>
    <lineage>
        <taxon>Bacteria</taxon>
        <taxon>Pseudomonadati</taxon>
        <taxon>Planctomycetota</taxon>
        <taxon>Planctomycetia</taxon>
        <taxon>Gemmatales</taxon>
        <taxon>Gemmataceae</taxon>
        <taxon>Gemmata</taxon>
    </lineage>
</organism>
<accession>A0A2Z3GWE3</accession>
<evidence type="ECO:0000313" key="4">
    <source>
        <dbReference type="Proteomes" id="UP000245802"/>
    </source>
</evidence>
<name>A0A2Z3GWE3_9BACT</name>
<evidence type="ECO:0000256" key="1">
    <source>
        <dbReference type="SAM" id="MobiDB-lite"/>
    </source>
</evidence>
<evidence type="ECO:0000259" key="2">
    <source>
        <dbReference type="Pfam" id="PF05157"/>
    </source>
</evidence>
<protein>
    <recommendedName>
        <fullName evidence="2">Type II secretion system protein GspE N-terminal domain-containing protein</fullName>
    </recommendedName>
</protein>
<evidence type="ECO:0000313" key="3">
    <source>
        <dbReference type="EMBL" id="AWM35696.1"/>
    </source>
</evidence>
<dbReference type="SUPFAM" id="SSF160246">
    <property type="entry name" value="EspE N-terminal domain-like"/>
    <property type="match status" value="1"/>
</dbReference>
<reference evidence="3 4" key="1">
    <citation type="submission" date="2018-01" db="EMBL/GenBank/DDBJ databases">
        <title>G. obscuriglobus.</title>
        <authorList>
            <person name="Franke J."/>
            <person name="Blomberg W."/>
            <person name="Selmecki A."/>
        </authorList>
    </citation>
    <scope>NUCLEOTIDE SEQUENCE [LARGE SCALE GENOMIC DNA]</scope>
    <source>
        <strain evidence="3 4">DSM 5831</strain>
    </source>
</reference>
<feature type="domain" description="Type II secretion system protein GspE N-terminal" evidence="2">
    <location>
        <begin position="52"/>
        <end position="129"/>
    </location>
</feature>
<dbReference type="InterPro" id="IPR037257">
    <property type="entry name" value="T2SS_E_N_sf"/>
</dbReference>
<dbReference type="InterPro" id="IPR007831">
    <property type="entry name" value="T2SS_GspE_N"/>
</dbReference>
<dbReference type="Proteomes" id="UP000245802">
    <property type="component" value="Chromosome"/>
</dbReference>
<gene>
    <name evidence="3" type="ORF">C1280_00760</name>
</gene>
<proteinExistence type="predicted"/>
<dbReference type="OrthoDB" id="235590at2"/>
<sequence>MSPLPSAPFCARCAFLWLISWLSDDPHADPAPGRTAHRGTRGHGAPAGVPARSPPLAVVQLIPESVARAHTVLAVRLDGRTVHVATAYPSDVLLRDKLSFLLNKYIAFAQYPRDEIRDAIDRLYGRTETESVEPAHRAGDRGGHRDRPDAQAPGGGAGGACRTDERQRAHLGRLKELGVDLTALLTQGRADRVIELRGGQGVSPHLHLDGTDADA</sequence>
<dbReference type="EMBL" id="CP025958">
    <property type="protein sequence ID" value="AWM35696.1"/>
    <property type="molecule type" value="Genomic_DNA"/>
</dbReference>
<feature type="region of interest" description="Disordered" evidence="1">
    <location>
        <begin position="127"/>
        <end position="162"/>
    </location>
</feature>
<feature type="region of interest" description="Disordered" evidence="1">
    <location>
        <begin position="29"/>
        <end position="50"/>
    </location>
</feature>
<feature type="compositionally biased region" description="Basic and acidic residues" evidence="1">
    <location>
        <begin position="127"/>
        <end position="149"/>
    </location>
</feature>
<dbReference type="Gene3D" id="3.30.300.160">
    <property type="entry name" value="Type II secretion system, protein E, N-terminal domain"/>
    <property type="match status" value="1"/>
</dbReference>
<keyword evidence="4" id="KW-1185">Reference proteome</keyword>
<dbReference type="KEGG" id="gog:C1280_00760"/>
<dbReference type="AlphaFoldDB" id="A0A2Z3GWE3"/>